<dbReference type="InterPro" id="IPR050879">
    <property type="entry name" value="Acyltransferase_3"/>
</dbReference>
<evidence type="ECO:0000313" key="3">
    <source>
        <dbReference type="EMBL" id="MBJ7551489.1"/>
    </source>
</evidence>
<organism evidence="3 4">
    <name type="scientific">Marinomonas ostreistagni</name>
    <dbReference type="NCBI Taxonomy" id="359209"/>
    <lineage>
        <taxon>Bacteria</taxon>
        <taxon>Pseudomonadati</taxon>
        <taxon>Pseudomonadota</taxon>
        <taxon>Gammaproteobacteria</taxon>
        <taxon>Oceanospirillales</taxon>
        <taxon>Oceanospirillaceae</taxon>
        <taxon>Marinomonas</taxon>
    </lineage>
</organism>
<feature type="transmembrane region" description="Helical" evidence="1">
    <location>
        <begin position="208"/>
        <end position="226"/>
    </location>
</feature>
<keyword evidence="1" id="KW-1133">Transmembrane helix</keyword>
<dbReference type="RefSeq" id="WP_199463086.1">
    <property type="nucleotide sequence ID" value="NZ_JAEMUH010000011.1"/>
</dbReference>
<feature type="transmembrane region" description="Helical" evidence="1">
    <location>
        <begin position="38"/>
        <end position="63"/>
    </location>
</feature>
<proteinExistence type="predicted"/>
<feature type="transmembrane region" description="Helical" evidence="1">
    <location>
        <begin position="264"/>
        <end position="281"/>
    </location>
</feature>
<dbReference type="Proteomes" id="UP000598488">
    <property type="component" value="Unassembled WGS sequence"/>
</dbReference>
<comment type="caution">
    <text evidence="3">The sequence shown here is derived from an EMBL/GenBank/DDBJ whole genome shotgun (WGS) entry which is preliminary data.</text>
</comment>
<evidence type="ECO:0000313" key="4">
    <source>
        <dbReference type="Proteomes" id="UP000598488"/>
    </source>
</evidence>
<dbReference type="Pfam" id="PF01757">
    <property type="entry name" value="Acyl_transf_3"/>
    <property type="match status" value="1"/>
</dbReference>
<dbReference type="InterPro" id="IPR002656">
    <property type="entry name" value="Acyl_transf_3_dom"/>
</dbReference>
<keyword evidence="1" id="KW-0472">Membrane</keyword>
<feature type="transmembrane region" description="Helical" evidence="1">
    <location>
        <begin position="164"/>
        <end position="179"/>
    </location>
</feature>
<dbReference type="PANTHER" id="PTHR23028:SF53">
    <property type="entry name" value="ACYL_TRANSF_3 DOMAIN-CONTAINING PROTEIN"/>
    <property type="match status" value="1"/>
</dbReference>
<reference evidence="3 4" key="1">
    <citation type="submission" date="2020-12" db="EMBL/GenBank/DDBJ databases">
        <title>Comparative genome analysis of fungal antagonists Marinomonas ostreistagni 398 and M. spartinae 468.</title>
        <authorList>
            <person name="Fields J.L."/>
            <person name="Mavrodi O.V."/>
            <person name="Biber P.D."/>
            <person name="Indest K.J."/>
            <person name="Mavrodi D.V."/>
        </authorList>
    </citation>
    <scope>NUCLEOTIDE SEQUENCE [LARGE SCALE GENOMIC DNA]</scope>
    <source>
        <strain evidence="3 4">USM7</strain>
    </source>
</reference>
<evidence type="ECO:0000256" key="1">
    <source>
        <dbReference type="SAM" id="Phobius"/>
    </source>
</evidence>
<keyword evidence="1" id="KW-0812">Transmembrane</keyword>
<feature type="transmembrane region" description="Helical" evidence="1">
    <location>
        <begin position="136"/>
        <end position="157"/>
    </location>
</feature>
<dbReference type="GO" id="GO:0016746">
    <property type="term" value="F:acyltransferase activity"/>
    <property type="evidence" value="ECO:0007669"/>
    <property type="project" value="UniProtKB-KW"/>
</dbReference>
<keyword evidence="3" id="KW-0808">Transferase</keyword>
<feature type="domain" description="Acyltransferase 3" evidence="2">
    <location>
        <begin position="2"/>
        <end position="303"/>
    </location>
</feature>
<feature type="transmembrane region" description="Helical" evidence="1">
    <location>
        <begin position="84"/>
        <end position="102"/>
    </location>
</feature>
<accession>A0ABS0ZCX6</accession>
<sequence length="320" mass="36701">MIYSIHILRGLCAWMVVVHHFCYSYFDGISNPLPDSIQTLSFILGIGVDVFFVISGYVMSLLLEKHSQSPIPASQFLKRRLLRIIPGWWFYLGLFALLSLTIEGLPYTIEWSWQTLLQSALLLPHSNLNGSGFYPILYVGWSLTFELFFYGLIFLFIALSIKHLPFMIAMVLFSLAIIFPDQATLGHANFFFMEFLMGFVFRRKSEFVGALFLWSAFSIWVLYGQFEAARFTLASTIFVLAMNANITRESLLNRWLGSSGNYSYSIYLSHLIAIGLVHIALPPSEHTFKNIAAFCAVLLMTYLMSKLSFRWVEQSFQKWG</sequence>
<name>A0ABS0ZCX6_9GAMM</name>
<feature type="transmembrane region" description="Helical" evidence="1">
    <location>
        <begin position="287"/>
        <end position="305"/>
    </location>
</feature>
<dbReference type="PANTHER" id="PTHR23028">
    <property type="entry name" value="ACETYLTRANSFERASE"/>
    <property type="match status" value="1"/>
</dbReference>
<feature type="transmembrane region" description="Helical" evidence="1">
    <location>
        <begin position="7"/>
        <end position="26"/>
    </location>
</feature>
<gene>
    <name evidence="3" type="ORF">JHD44_12415</name>
</gene>
<keyword evidence="3" id="KW-0012">Acyltransferase</keyword>
<protein>
    <submittedName>
        <fullName evidence="3">Acyltransferase</fullName>
    </submittedName>
</protein>
<dbReference type="EMBL" id="JAEMUH010000011">
    <property type="protein sequence ID" value="MBJ7551489.1"/>
    <property type="molecule type" value="Genomic_DNA"/>
</dbReference>
<evidence type="ECO:0000259" key="2">
    <source>
        <dbReference type="Pfam" id="PF01757"/>
    </source>
</evidence>
<keyword evidence="4" id="KW-1185">Reference proteome</keyword>